<dbReference type="GO" id="GO:0003964">
    <property type="term" value="F:RNA-directed DNA polymerase activity"/>
    <property type="evidence" value="ECO:0007669"/>
    <property type="project" value="UniProtKB-KW"/>
</dbReference>
<gene>
    <name evidence="1" type="ORF">CTI12_AA499280</name>
</gene>
<dbReference type="SUPFAM" id="SSF56219">
    <property type="entry name" value="DNase I-like"/>
    <property type="match status" value="1"/>
</dbReference>
<keyword evidence="2" id="KW-1185">Reference proteome</keyword>
<organism evidence="1 2">
    <name type="scientific">Artemisia annua</name>
    <name type="common">Sweet wormwood</name>
    <dbReference type="NCBI Taxonomy" id="35608"/>
    <lineage>
        <taxon>Eukaryota</taxon>
        <taxon>Viridiplantae</taxon>
        <taxon>Streptophyta</taxon>
        <taxon>Embryophyta</taxon>
        <taxon>Tracheophyta</taxon>
        <taxon>Spermatophyta</taxon>
        <taxon>Magnoliopsida</taxon>
        <taxon>eudicotyledons</taxon>
        <taxon>Gunneridae</taxon>
        <taxon>Pentapetalae</taxon>
        <taxon>asterids</taxon>
        <taxon>campanulids</taxon>
        <taxon>Asterales</taxon>
        <taxon>Asteraceae</taxon>
        <taxon>Asteroideae</taxon>
        <taxon>Anthemideae</taxon>
        <taxon>Artemisiinae</taxon>
        <taxon>Artemisia</taxon>
    </lineage>
</organism>
<keyword evidence="1" id="KW-0548">Nucleotidyltransferase</keyword>
<name>A0A2U1LET8_ARTAN</name>
<keyword evidence="1" id="KW-0695">RNA-directed DNA polymerase</keyword>
<proteinExistence type="predicted"/>
<evidence type="ECO:0000313" key="2">
    <source>
        <dbReference type="Proteomes" id="UP000245207"/>
    </source>
</evidence>
<dbReference type="OrthoDB" id="692400at2759"/>
<dbReference type="InterPro" id="IPR036691">
    <property type="entry name" value="Endo/exonu/phosph_ase_sf"/>
</dbReference>
<comment type="caution">
    <text evidence="1">The sequence shown here is derived from an EMBL/GenBank/DDBJ whole genome shotgun (WGS) entry which is preliminary data.</text>
</comment>
<keyword evidence="1" id="KW-0808">Transferase</keyword>
<dbReference type="AlphaFoldDB" id="A0A2U1LET8"/>
<dbReference type="Gene3D" id="3.60.10.10">
    <property type="entry name" value="Endonuclease/exonuclease/phosphatase"/>
    <property type="match status" value="1"/>
</dbReference>
<dbReference type="EMBL" id="PKPP01009773">
    <property type="protein sequence ID" value="PWA47510.1"/>
    <property type="molecule type" value="Genomic_DNA"/>
</dbReference>
<protein>
    <submittedName>
        <fullName evidence="1">RNA-directed DNA polymerase, eukaryota, Reverse transcriptase zinc-binding domain protein</fullName>
    </submittedName>
</protein>
<dbReference type="PANTHER" id="PTHR33710">
    <property type="entry name" value="BNAC02G09200D PROTEIN"/>
    <property type="match status" value="1"/>
</dbReference>
<sequence>MDCLMIVVYAPQELDSKRSLWNKIANLVKNYNGMFIVLGDLNEVRCEQERMGTIFCKNGAASFNEFINSAELFDIPMSGRKFTRMNKFGTKLSKIDRILVSHHFSTKWPNAQVLALQCELSDHGPLVLKTHSVDFGPIPFKILNSWLLNGELLHHFVHCFA</sequence>
<accession>A0A2U1LET8</accession>
<dbReference type="PANTHER" id="PTHR33710:SF64">
    <property type="entry name" value="ENDONUCLEASE_EXONUCLEASE_PHOSPHATASE DOMAIN-CONTAINING PROTEIN"/>
    <property type="match status" value="1"/>
</dbReference>
<dbReference type="Proteomes" id="UP000245207">
    <property type="component" value="Unassembled WGS sequence"/>
</dbReference>
<evidence type="ECO:0000313" key="1">
    <source>
        <dbReference type="EMBL" id="PWA47510.1"/>
    </source>
</evidence>
<reference evidence="1 2" key="1">
    <citation type="journal article" date="2018" name="Mol. Plant">
        <title>The genome of Artemisia annua provides insight into the evolution of Asteraceae family and artemisinin biosynthesis.</title>
        <authorList>
            <person name="Shen Q."/>
            <person name="Zhang L."/>
            <person name="Liao Z."/>
            <person name="Wang S."/>
            <person name="Yan T."/>
            <person name="Shi P."/>
            <person name="Liu M."/>
            <person name="Fu X."/>
            <person name="Pan Q."/>
            <person name="Wang Y."/>
            <person name="Lv Z."/>
            <person name="Lu X."/>
            <person name="Zhang F."/>
            <person name="Jiang W."/>
            <person name="Ma Y."/>
            <person name="Chen M."/>
            <person name="Hao X."/>
            <person name="Li L."/>
            <person name="Tang Y."/>
            <person name="Lv G."/>
            <person name="Zhou Y."/>
            <person name="Sun X."/>
            <person name="Brodelius P.E."/>
            <person name="Rose J.K.C."/>
            <person name="Tang K."/>
        </authorList>
    </citation>
    <scope>NUCLEOTIDE SEQUENCE [LARGE SCALE GENOMIC DNA]</scope>
    <source>
        <strain evidence="2">cv. Huhao1</strain>
        <tissue evidence="1">Leaf</tissue>
    </source>
</reference>